<feature type="domain" description="DUF2520" evidence="2">
    <location>
        <begin position="136"/>
        <end position="259"/>
    </location>
</feature>
<dbReference type="InterPro" id="IPR036291">
    <property type="entry name" value="NAD(P)-bd_dom_sf"/>
</dbReference>
<dbReference type="InterPro" id="IPR008927">
    <property type="entry name" value="6-PGluconate_DH-like_C_sf"/>
</dbReference>
<dbReference type="Pfam" id="PF10728">
    <property type="entry name" value="DUF2520"/>
    <property type="match status" value="1"/>
</dbReference>
<dbReference type="InterPro" id="IPR018931">
    <property type="entry name" value="DUF2520"/>
</dbReference>
<keyword evidence="4" id="KW-1185">Reference proteome</keyword>
<sequence>MIVIKFGFVGAGKVGFSLGKYFKENGILLTGYYSKNHNSAKEAAEFTGTKAFLNLQQLVQESNVIFITTPDGEIEGVWNELKELSINNKLICHCSGLLSSEIFSDISKFGAYPYSIHPMFAISDKYNSFKNFRKAFITIEGHEKYINKFTEIFKSLGNSVKIIDKENKSLYHLASVISSNLVLGLINNGVDYLKHCGFSEELAIDALYPLISNNIENIKDSGTVKSLTGPLERGDLSTMKTHMLSLNEEDKILYRALNNNLLKVAKKKNPNKDYREIEEFLGEEM</sequence>
<dbReference type="PANTHER" id="PTHR40459">
    <property type="entry name" value="CONSERVED HYPOTHETICAL ALANINE AND LEUCINE RICH PROTEIN"/>
    <property type="match status" value="1"/>
</dbReference>
<name>A0ABN1KST5_CLOSU</name>
<dbReference type="InterPro" id="IPR037108">
    <property type="entry name" value="TM1727-like_C_sf"/>
</dbReference>
<dbReference type="Gene3D" id="3.40.50.720">
    <property type="entry name" value="NAD(P)-binding Rossmann-like Domain"/>
    <property type="match status" value="1"/>
</dbReference>
<dbReference type="Pfam" id="PF10727">
    <property type="entry name" value="Rossmann-like"/>
    <property type="match status" value="1"/>
</dbReference>
<protein>
    <submittedName>
        <fullName evidence="3">Rossmann-like and DUF2520 domain-containing protein</fullName>
    </submittedName>
</protein>
<evidence type="ECO:0000313" key="3">
    <source>
        <dbReference type="EMBL" id="GAA0775093.1"/>
    </source>
</evidence>
<evidence type="ECO:0000259" key="1">
    <source>
        <dbReference type="Pfam" id="PF10727"/>
    </source>
</evidence>
<dbReference type="SUPFAM" id="SSF51735">
    <property type="entry name" value="NAD(P)-binding Rossmann-fold domains"/>
    <property type="match status" value="1"/>
</dbReference>
<comment type="caution">
    <text evidence="3">The sequence shown here is derived from an EMBL/GenBank/DDBJ whole genome shotgun (WGS) entry which is preliminary data.</text>
</comment>
<evidence type="ECO:0000313" key="4">
    <source>
        <dbReference type="Proteomes" id="UP001501047"/>
    </source>
</evidence>
<dbReference type="SUPFAM" id="SSF48179">
    <property type="entry name" value="6-phosphogluconate dehydrogenase C-terminal domain-like"/>
    <property type="match status" value="1"/>
</dbReference>
<dbReference type="InterPro" id="IPR019665">
    <property type="entry name" value="OxRdtase/DH_put_Rossmann_dom"/>
</dbReference>
<gene>
    <name evidence="3" type="ORF">GCM10008908_26040</name>
</gene>
<dbReference type="Proteomes" id="UP001501047">
    <property type="component" value="Unassembled WGS sequence"/>
</dbReference>
<accession>A0ABN1KST5</accession>
<dbReference type="EMBL" id="BAAACI010000006">
    <property type="protein sequence ID" value="GAA0775093.1"/>
    <property type="molecule type" value="Genomic_DNA"/>
</dbReference>
<dbReference type="Gene3D" id="1.10.1040.20">
    <property type="entry name" value="ProC-like, C-terminal domain"/>
    <property type="match status" value="1"/>
</dbReference>
<dbReference type="RefSeq" id="WP_425544782.1">
    <property type="nucleotide sequence ID" value="NZ_BAAACI010000006.1"/>
</dbReference>
<feature type="domain" description="Putative oxidoreductase/dehydrogenase Rossmann-like" evidence="1">
    <location>
        <begin position="4"/>
        <end position="118"/>
    </location>
</feature>
<dbReference type="PANTHER" id="PTHR40459:SF1">
    <property type="entry name" value="CONSERVED HYPOTHETICAL ALANINE AND LEUCINE RICH PROTEIN"/>
    <property type="match status" value="1"/>
</dbReference>
<proteinExistence type="predicted"/>
<organism evidence="3 4">
    <name type="scientific">Clostridium subterminale</name>
    <dbReference type="NCBI Taxonomy" id="1550"/>
    <lineage>
        <taxon>Bacteria</taxon>
        <taxon>Bacillati</taxon>
        <taxon>Bacillota</taxon>
        <taxon>Clostridia</taxon>
        <taxon>Eubacteriales</taxon>
        <taxon>Clostridiaceae</taxon>
        <taxon>Clostridium</taxon>
    </lineage>
</organism>
<evidence type="ECO:0000259" key="2">
    <source>
        <dbReference type="Pfam" id="PF10728"/>
    </source>
</evidence>
<reference evidence="3 4" key="1">
    <citation type="journal article" date="2019" name="Int. J. Syst. Evol. Microbiol.">
        <title>The Global Catalogue of Microorganisms (GCM) 10K type strain sequencing project: providing services to taxonomists for standard genome sequencing and annotation.</title>
        <authorList>
            <consortium name="The Broad Institute Genomics Platform"/>
            <consortium name="The Broad Institute Genome Sequencing Center for Infectious Disease"/>
            <person name="Wu L."/>
            <person name="Ma J."/>
        </authorList>
    </citation>
    <scope>NUCLEOTIDE SEQUENCE [LARGE SCALE GENOMIC DNA]</scope>
    <source>
        <strain evidence="3 4">JCM 1417</strain>
    </source>
</reference>